<reference evidence="5" key="1">
    <citation type="submission" date="2015-07" db="EMBL/GenBank/DDBJ databases">
        <title>Transcriptome Assembly of Anthurium amnicola.</title>
        <authorList>
            <person name="Suzuki J."/>
        </authorList>
    </citation>
    <scope>NUCLEOTIDE SEQUENCE</scope>
</reference>
<keyword evidence="5" id="KW-0418">Kinase</keyword>
<dbReference type="GO" id="GO:0016020">
    <property type="term" value="C:membrane"/>
    <property type="evidence" value="ECO:0007669"/>
    <property type="project" value="UniProtKB-SubCell"/>
</dbReference>
<feature type="signal peptide" evidence="3">
    <location>
        <begin position="1"/>
        <end position="20"/>
    </location>
</feature>
<name>A0A1D1XTB1_9ARAE</name>
<organism evidence="5">
    <name type="scientific">Anthurium amnicola</name>
    <dbReference type="NCBI Taxonomy" id="1678845"/>
    <lineage>
        <taxon>Eukaryota</taxon>
        <taxon>Viridiplantae</taxon>
        <taxon>Streptophyta</taxon>
        <taxon>Embryophyta</taxon>
        <taxon>Tracheophyta</taxon>
        <taxon>Spermatophyta</taxon>
        <taxon>Magnoliopsida</taxon>
        <taxon>Liliopsida</taxon>
        <taxon>Araceae</taxon>
        <taxon>Pothoideae</taxon>
        <taxon>Potheae</taxon>
        <taxon>Anthurium</taxon>
    </lineage>
</organism>
<gene>
    <name evidence="5" type="primary">WAK5_2</name>
    <name evidence="5" type="ORF">g.72991</name>
</gene>
<dbReference type="PANTHER" id="PTHR33491">
    <property type="entry name" value="OSJNBA0016N04.9 PROTEIN"/>
    <property type="match status" value="1"/>
</dbReference>
<proteinExistence type="predicted"/>
<keyword evidence="5" id="KW-0808">Transferase</keyword>
<keyword evidence="2 3" id="KW-0732">Signal</keyword>
<evidence type="ECO:0000256" key="2">
    <source>
        <dbReference type="ARBA" id="ARBA00022729"/>
    </source>
</evidence>
<dbReference type="Pfam" id="PF13947">
    <property type="entry name" value="GUB_WAK_bind"/>
    <property type="match status" value="1"/>
</dbReference>
<dbReference type="AlphaFoldDB" id="A0A1D1XTB1"/>
<comment type="subcellular location">
    <subcellularLocation>
        <location evidence="1">Membrane</location>
        <topology evidence="1">Single-pass membrane protein</topology>
    </subcellularLocation>
</comment>
<evidence type="ECO:0000256" key="1">
    <source>
        <dbReference type="ARBA" id="ARBA00004167"/>
    </source>
</evidence>
<feature type="chain" id="PRO_5008899662" evidence="3">
    <location>
        <begin position="21"/>
        <end position="249"/>
    </location>
</feature>
<protein>
    <submittedName>
        <fullName evidence="5">Wall-associated receptor kinase 5</fullName>
    </submittedName>
</protein>
<feature type="non-terminal residue" evidence="5">
    <location>
        <position position="1"/>
    </location>
</feature>
<keyword evidence="5" id="KW-0675">Receptor</keyword>
<dbReference type="GO" id="GO:0030247">
    <property type="term" value="F:polysaccharide binding"/>
    <property type="evidence" value="ECO:0007669"/>
    <property type="project" value="InterPro"/>
</dbReference>
<dbReference type="GO" id="GO:0016301">
    <property type="term" value="F:kinase activity"/>
    <property type="evidence" value="ECO:0007669"/>
    <property type="project" value="UniProtKB-KW"/>
</dbReference>
<evidence type="ECO:0000256" key="3">
    <source>
        <dbReference type="SAM" id="SignalP"/>
    </source>
</evidence>
<dbReference type="EMBL" id="GDJX01022321">
    <property type="protein sequence ID" value="JAT45615.1"/>
    <property type="molecule type" value="Transcribed_RNA"/>
</dbReference>
<evidence type="ECO:0000313" key="5">
    <source>
        <dbReference type="EMBL" id="JAT45615.1"/>
    </source>
</evidence>
<evidence type="ECO:0000259" key="4">
    <source>
        <dbReference type="Pfam" id="PF13947"/>
    </source>
</evidence>
<feature type="domain" description="Wall-associated receptor kinase galacturonan-binding" evidence="4">
    <location>
        <begin position="28"/>
        <end position="83"/>
    </location>
</feature>
<accession>A0A1D1XTB1</accession>
<sequence>LLLLLLQQFLWVTIVSSSSSLPTPSKVYCGSVEIPYPFGVIDGTQNSAAPGFEVGCGILHPTLNISGLQILDISLDDGHVRVSAGAIAQHCGGDPPGAPDTVTQSSSWVDLEGTLFTFSNTSNRFTVIGCDALSMIQVPPSRRFTSGCVAFCDANEGPLDLACSGVGCCQSAIPPGLRSFNLKFSSVGLPNASSGVASFDKCSKAFLTQHDLFSFTSDLLIDVKRLALCDPVCAWALRSSVCVCLGSVK</sequence>
<dbReference type="InterPro" id="IPR025287">
    <property type="entry name" value="WAK_GUB"/>
</dbReference>